<reference evidence="2" key="1">
    <citation type="submission" date="2023-03" db="EMBL/GenBank/DDBJ databases">
        <title>Electrophorus voltai genome.</title>
        <authorList>
            <person name="Bian C."/>
        </authorList>
    </citation>
    <scope>NUCLEOTIDE SEQUENCE</scope>
    <source>
        <strain evidence="2">CB-2022</strain>
        <tissue evidence="2">Muscle</tissue>
    </source>
</reference>
<feature type="compositionally biased region" description="Polar residues" evidence="1">
    <location>
        <begin position="51"/>
        <end position="75"/>
    </location>
</feature>
<evidence type="ECO:0000256" key="1">
    <source>
        <dbReference type="SAM" id="MobiDB-lite"/>
    </source>
</evidence>
<evidence type="ECO:0000313" key="3">
    <source>
        <dbReference type="Proteomes" id="UP001239994"/>
    </source>
</evidence>
<dbReference type="EMBL" id="JAROKS010000012">
    <property type="protein sequence ID" value="KAK1798626.1"/>
    <property type="molecule type" value="Genomic_DNA"/>
</dbReference>
<protein>
    <submittedName>
        <fullName evidence="2">Uncharacterized protein</fullName>
    </submittedName>
</protein>
<comment type="caution">
    <text evidence="2">The sequence shown here is derived from an EMBL/GenBank/DDBJ whole genome shotgun (WGS) entry which is preliminary data.</text>
</comment>
<feature type="compositionally biased region" description="Basic and acidic residues" evidence="1">
    <location>
        <begin position="78"/>
        <end position="92"/>
    </location>
</feature>
<keyword evidence="3" id="KW-1185">Reference proteome</keyword>
<feature type="region of interest" description="Disordered" evidence="1">
    <location>
        <begin position="34"/>
        <end position="123"/>
    </location>
</feature>
<evidence type="ECO:0000313" key="2">
    <source>
        <dbReference type="EMBL" id="KAK1798626.1"/>
    </source>
</evidence>
<organism evidence="2 3">
    <name type="scientific">Electrophorus voltai</name>
    <dbReference type="NCBI Taxonomy" id="2609070"/>
    <lineage>
        <taxon>Eukaryota</taxon>
        <taxon>Metazoa</taxon>
        <taxon>Chordata</taxon>
        <taxon>Craniata</taxon>
        <taxon>Vertebrata</taxon>
        <taxon>Euteleostomi</taxon>
        <taxon>Actinopterygii</taxon>
        <taxon>Neopterygii</taxon>
        <taxon>Teleostei</taxon>
        <taxon>Ostariophysi</taxon>
        <taxon>Gymnotiformes</taxon>
        <taxon>Gymnotoidei</taxon>
        <taxon>Gymnotidae</taxon>
        <taxon>Electrophorus</taxon>
    </lineage>
</organism>
<accession>A0AAD8ZI87</accession>
<gene>
    <name evidence="2" type="ORF">P4O66_006916</name>
</gene>
<name>A0AAD8ZI87_9TELE</name>
<dbReference type="Proteomes" id="UP001239994">
    <property type="component" value="Unassembled WGS sequence"/>
</dbReference>
<proteinExistence type="predicted"/>
<feature type="compositionally biased region" description="Polar residues" evidence="1">
    <location>
        <begin position="93"/>
        <end position="109"/>
    </location>
</feature>
<feature type="region of interest" description="Disordered" evidence="1">
    <location>
        <begin position="1"/>
        <end position="22"/>
    </location>
</feature>
<sequence>MVDSRLPSGGRRGPQPGTNPYKLIVDCSKKQERHYQPVKINRTMLERESRQFQMSQDRANTNGTVRRQQGPTAPSEQYYRDKLGKDAIEDKMTNNNAEEQSCKSCQSCPGSEVRDAAKSPGCK</sequence>
<dbReference type="AlphaFoldDB" id="A0AAD8ZI87"/>